<dbReference type="GO" id="GO:0006355">
    <property type="term" value="P:regulation of DNA-templated transcription"/>
    <property type="evidence" value="ECO:0007669"/>
    <property type="project" value="InterPro"/>
</dbReference>
<dbReference type="CDD" id="cd15831">
    <property type="entry name" value="BTAD"/>
    <property type="match status" value="1"/>
</dbReference>
<dbReference type="InterPro" id="IPR005158">
    <property type="entry name" value="BTAD"/>
</dbReference>
<evidence type="ECO:0000313" key="2">
    <source>
        <dbReference type="EMBL" id="MBF4769929.1"/>
    </source>
</evidence>
<dbReference type="GO" id="GO:0003677">
    <property type="term" value="F:DNA binding"/>
    <property type="evidence" value="ECO:0007669"/>
    <property type="project" value="InterPro"/>
</dbReference>
<dbReference type="PANTHER" id="PTHR47691">
    <property type="entry name" value="REGULATOR-RELATED"/>
    <property type="match status" value="1"/>
</dbReference>
<evidence type="ECO:0000259" key="1">
    <source>
        <dbReference type="SMART" id="SM01043"/>
    </source>
</evidence>
<dbReference type="SMART" id="SM01043">
    <property type="entry name" value="BTAD"/>
    <property type="match status" value="1"/>
</dbReference>
<protein>
    <recommendedName>
        <fullName evidence="1">Bacterial transcriptional activator domain-containing protein</fullName>
    </recommendedName>
</protein>
<dbReference type="Gene3D" id="1.25.40.10">
    <property type="entry name" value="Tetratricopeptide repeat domain"/>
    <property type="match status" value="2"/>
</dbReference>
<dbReference type="InterPro" id="IPR011990">
    <property type="entry name" value="TPR-like_helical_dom_sf"/>
</dbReference>
<sequence length="968" mass="103371">MRVGLLGTVHVEVDGTDRTPAGKRDRALLALLALRPGEVVAADEVAAGLWGSLVPPTGALDALVERVRHDCAGDALTSGAEGLTLVIEPTDVDALEAERLGALARDQVGDEQPWEALDSLDGALSLWRGPVLSGVEDVPFARPAIGRYDELRHTLTEERFELLFRLNRAEQAIEELRVATREHPTRERYWGQLMTALHREHRTQEALEVYAAARAVMADELGIEPGEALQRIEAAILLEDPARDPDLGAHPMPREAARLPAPRTPTYGRDELVASVVRSLQDREIHLVTLTGLGGSGKTRVATVAAIQLRDEAGQAVHYHEVTERETVDDVVTAVTAIVGEAHVDGLAEERALVVLDNVDACPDGSEAVSRLLEELPSVVLLATCRVPLRRRSEHTIAVPPLAVPEPGASIGEIEDSPAVQMFLRVAAQADAGFDGDGQEQVLAEVCRLLDGSPLAIELAAARVRLMGLTGLRESLGSGLELLRTTAADVPERQRAVATTIAWSHDRLGEAAQRLCRRLVIFEQAFTLEAVEAAAADVGEVIELLTQVMEAGLIRPLIGRIRIGFVMPVTVRSFVRRMVTDPRENDAARLALAEYLIDQVERWRADLDRAEGPLALARFLDVGADVHASIEATLRLGRIQEGVALTLASGPFWASAGELRPGLARTREVLKHVAGTSREAGRLHELAARLAYHLNDYEDALTEFERALAIAEPLGDEATVASSRIFSGGILVVTGELQRGTEMVTVGADAATRLDLYPLVAEALSGLAIAHAVAGEFDSERETHVERLAVARAHGDVARTADALEVLAEIALDEADASAARTYAEEALAIALPGLPVEAREARIALARAAVAEGDLAGAAATLGQAFEAAEKIGQKLAIAQCYRVAGCLAAARNEAATAVRLFAAAHRLRPSESGTDVPMEADLAAGLETAREALGADASAREWTVGESTPAARTRELLLEVVTAVPV</sequence>
<gene>
    <name evidence="2" type="ORF">ISU10_19330</name>
</gene>
<keyword evidence="3" id="KW-1185">Reference proteome</keyword>
<proteinExistence type="predicted"/>
<dbReference type="AlphaFoldDB" id="A0A930VLX2"/>
<feature type="domain" description="Bacterial transcriptional activator" evidence="1">
    <location>
        <begin position="92"/>
        <end position="237"/>
    </location>
</feature>
<accession>A0A930VLX2</accession>
<dbReference type="Proteomes" id="UP000660668">
    <property type="component" value="Unassembled WGS sequence"/>
</dbReference>
<dbReference type="Pfam" id="PF03704">
    <property type="entry name" value="BTAD"/>
    <property type="match status" value="1"/>
</dbReference>
<reference evidence="2" key="1">
    <citation type="submission" date="2020-11" db="EMBL/GenBank/DDBJ databases">
        <title>Nocardioides cynanchi sp. nov., isolated from soil of rhizosphere of Cynanchum wilfordii.</title>
        <authorList>
            <person name="Lee J.-S."/>
            <person name="Suh M.K."/>
            <person name="Kim J.-S."/>
        </authorList>
    </citation>
    <scope>NUCLEOTIDE SEQUENCE</scope>
    <source>
        <strain evidence="2">KCTC 19276</strain>
    </source>
</reference>
<dbReference type="SUPFAM" id="SSF46894">
    <property type="entry name" value="C-terminal effector domain of the bipartite response regulators"/>
    <property type="match status" value="1"/>
</dbReference>
<dbReference type="InterPro" id="IPR016032">
    <property type="entry name" value="Sig_transdc_resp-reg_C-effctor"/>
</dbReference>
<organism evidence="2 3">
    <name type="scientific">Nocardioides agariphilus</name>
    <dbReference type="NCBI Taxonomy" id="433664"/>
    <lineage>
        <taxon>Bacteria</taxon>
        <taxon>Bacillati</taxon>
        <taxon>Actinomycetota</taxon>
        <taxon>Actinomycetes</taxon>
        <taxon>Propionibacteriales</taxon>
        <taxon>Nocardioidaceae</taxon>
        <taxon>Nocardioides</taxon>
    </lineage>
</organism>
<dbReference type="Gene3D" id="3.40.50.300">
    <property type="entry name" value="P-loop containing nucleotide triphosphate hydrolases"/>
    <property type="match status" value="1"/>
</dbReference>
<dbReference type="InterPro" id="IPR036388">
    <property type="entry name" value="WH-like_DNA-bd_sf"/>
</dbReference>
<dbReference type="SUPFAM" id="SSF52540">
    <property type="entry name" value="P-loop containing nucleoside triphosphate hydrolases"/>
    <property type="match status" value="1"/>
</dbReference>
<dbReference type="PRINTS" id="PR00364">
    <property type="entry name" value="DISEASERSIST"/>
</dbReference>
<dbReference type="SUPFAM" id="SSF48452">
    <property type="entry name" value="TPR-like"/>
    <property type="match status" value="2"/>
</dbReference>
<evidence type="ECO:0000313" key="3">
    <source>
        <dbReference type="Proteomes" id="UP000660668"/>
    </source>
</evidence>
<comment type="caution">
    <text evidence="2">The sequence shown here is derived from an EMBL/GenBank/DDBJ whole genome shotgun (WGS) entry which is preliminary data.</text>
</comment>
<dbReference type="EMBL" id="JADKPO010000035">
    <property type="protein sequence ID" value="MBF4769929.1"/>
    <property type="molecule type" value="Genomic_DNA"/>
</dbReference>
<name>A0A930VLX2_9ACTN</name>
<dbReference type="RefSeq" id="WP_194698077.1">
    <property type="nucleotide sequence ID" value="NZ_JADKPO010000035.1"/>
</dbReference>
<dbReference type="PANTHER" id="PTHR47691:SF3">
    <property type="entry name" value="HTH-TYPE TRANSCRIPTIONAL REGULATOR RV0890C-RELATED"/>
    <property type="match status" value="1"/>
</dbReference>
<dbReference type="Gene3D" id="1.10.10.10">
    <property type="entry name" value="Winged helix-like DNA-binding domain superfamily/Winged helix DNA-binding domain"/>
    <property type="match status" value="1"/>
</dbReference>
<dbReference type="InterPro" id="IPR027417">
    <property type="entry name" value="P-loop_NTPase"/>
</dbReference>